<dbReference type="PANTHER" id="PTHR23055:SF111">
    <property type="entry name" value="EF-HAND DOMAIN-CONTAINING PROTEIN"/>
    <property type="match status" value="1"/>
</dbReference>
<evidence type="ECO:0000256" key="1">
    <source>
        <dbReference type="ARBA" id="ARBA00022737"/>
    </source>
</evidence>
<evidence type="ECO:0000313" key="3">
    <source>
        <dbReference type="Proteomes" id="UP000614601"/>
    </source>
</evidence>
<reference evidence="2" key="1">
    <citation type="submission" date="2020-09" db="EMBL/GenBank/DDBJ databases">
        <authorList>
            <person name="Kikuchi T."/>
        </authorList>
    </citation>
    <scope>NUCLEOTIDE SEQUENCE</scope>
    <source>
        <strain evidence="2">SH1</strain>
    </source>
</reference>
<sequence length="323" mass="37808">MWIVARWRTLRERPTRSTRCVFYGGHALNDRMKKPTPSERRRNLERHYGTVEFHCRFGNSFLASLYWGFRRIHYFLCFYDNDVEVDVEDLLINPFNTQPPALDDLQRLTGFRRDWIMFLYRNFKQISANGRMSQMQWRQIFRLIFKGTTDYEFADRLFNAIVGTRSHRMITFEDLIVCIYDLTQSFQASNDSIDDSVPSTTKAQFTFCLMQPDDKGRVDIETFTNYVECIYNLNASLKGSAASGDAATLGIISGSTHGSQYYGDKGKKEVSQPWVQAMAKQQFKAIDLDEDGYIMLKDVQRLFNDREDIYKGIILKKESQIDF</sequence>
<dbReference type="InterPro" id="IPR011992">
    <property type="entry name" value="EF-hand-dom_pair"/>
</dbReference>
<dbReference type="Proteomes" id="UP000614601">
    <property type="component" value="Unassembled WGS sequence"/>
</dbReference>
<name>A0A811K6D8_9BILA</name>
<comment type="caution">
    <text evidence="2">The sequence shown here is derived from an EMBL/GenBank/DDBJ whole genome shotgun (WGS) entry which is preliminary data.</text>
</comment>
<dbReference type="InterPro" id="IPR028846">
    <property type="entry name" value="Recoverin"/>
</dbReference>
<dbReference type="AlphaFoldDB" id="A0A811K6D8"/>
<dbReference type="EMBL" id="CAJFCW020000002">
    <property type="protein sequence ID" value="CAG9092382.1"/>
    <property type="molecule type" value="Genomic_DNA"/>
</dbReference>
<evidence type="ECO:0000313" key="2">
    <source>
        <dbReference type="EMBL" id="CAD5210930.1"/>
    </source>
</evidence>
<dbReference type="Proteomes" id="UP000783686">
    <property type="component" value="Unassembled WGS sequence"/>
</dbReference>
<protein>
    <recommendedName>
        <fullName evidence="4">EF-hand domain-containing protein</fullName>
    </recommendedName>
</protein>
<dbReference type="SUPFAM" id="SSF47473">
    <property type="entry name" value="EF-hand"/>
    <property type="match status" value="1"/>
</dbReference>
<organism evidence="2 3">
    <name type="scientific">Bursaphelenchus okinawaensis</name>
    <dbReference type="NCBI Taxonomy" id="465554"/>
    <lineage>
        <taxon>Eukaryota</taxon>
        <taxon>Metazoa</taxon>
        <taxon>Ecdysozoa</taxon>
        <taxon>Nematoda</taxon>
        <taxon>Chromadorea</taxon>
        <taxon>Rhabditida</taxon>
        <taxon>Tylenchina</taxon>
        <taxon>Tylenchomorpha</taxon>
        <taxon>Aphelenchoidea</taxon>
        <taxon>Aphelenchoididae</taxon>
        <taxon>Bursaphelenchus</taxon>
    </lineage>
</organism>
<dbReference type="EMBL" id="CAJFDH010000002">
    <property type="protein sequence ID" value="CAD5210930.1"/>
    <property type="molecule type" value="Genomic_DNA"/>
</dbReference>
<dbReference type="Gene3D" id="1.10.238.10">
    <property type="entry name" value="EF-hand"/>
    <property type="match status" value="1"/>
</dbReference>
<accession>A0A811K6D8</accession>
<keyword evidence="3" id="KW-1185">Reference proteome</keyword>
<dbReference type="GO" id="GO:0005509">
    <property type="term" value="F:calcium ion binding"/>
    <property type="evidence" value="ECO:0007669"/>
    <property type="project" value="InterPro"/>
</dbReference>
<evidence type="ECO:0008006" key="4">
    <source>
        <dbReference type="Google" id="ProtNLM"/>
    </source>
</evidence>
<proteinExistence type="predicted"/>
<dbReference type="PANTHER" id="PTHR23055">
    <property type="entry name" value="CALCIUM BINDING PROTEINS"/>
    <property type="match status" value="1"/>
</dbReference>
<dbReference type="OrthoDB" id="5815468at2759"/>
<gene>
    <name evidence="2" type="ORF">BOKJ2_LOCUS3440</name>
</gene>
<keyword evidence="1" id="KW-0677">Repeat</keyword>